<dbReference type="FunFam" id="3.10.20.90:FF:000469">
    <property type="entry name" value="Polyubiquitin-C"/>
    <property type="match status" value="1"/>
</dbReference>
<keyword evidence="4" id="KW-0963">Cytoplasm</keyword>
<keyword evidence="5" id="KW-1017">Isopeptide bond</keyword>
<dbReference type="PROSITE" id="PS00299">
    <property type="entry name" value="UBIQUITIN_1"/>
    <property type="match status" value="1"/>
</dbReference>
<dbReference type="Gene3D" id="3.10.20.90">
    <property type="entry name" value="Phosphatidylinositol 3-kinase Catalytic Subunit, Chain A, domain 1"/>
    <property type="match status" value="5"/>
</dbReference>
<dbReference type="AlphaFoldDB" id="A0A5N6P4G0"/>
<evidence type="ECO:0000256" key="6">
    <source>
        <dbReference type="ARBA" id="ARBA00022737"/>
    </source>
</evidence>
<comment type="caution">
    <text evidence="11">The sequence shown here is derived from an EMBL/GenBank/DDBJ whole genome shotgun (WGS) entry which is preliminary data.</text>
</comment>
<evidence type="ECO:0000313" key="11">
    <source>
        <dbReference type="EMBL" id="KAD5803226.1"/>
    </source>
</evidence>
<dbReference type="SUPFAM" id="SSF54236">
    <property type="entry name" value="Ubiquitin-like"/>
    <property type="match status" value="5"/>
</dbReference>
<evidence type="ECO:0000256" key="5">
    <source>
        <dbReference type="ARBA" id="ARBA00022499"/>
    </source>
</evidence>
<dbReference type="InterPro" id="IPR019954">
    <property type="entry name" value="Ubiquitin_CS"/>
</dbReference>
<gene>
    <name evidence="11" type="ORF">E3N88_14586</name>
</gene>
<keyword evidence="6" id="KW-0677">Repeat</keyword>
<dbReference type="PROSITE" id="PS50053">
    <property type="entry name" value="UBIQUITIN_2"/>
    <property type="match status" value="5"/>
</dbReference>
<dbReference type="PRINTS" id="PR00348">
    <property type="entry name" value="UBIQUITIN"/>
</dbReference>
<evidence type="ECO:0000256" key="7">
    <source>
        <dbReference type="ARBA" id="ARBA00022843"/>
    </source>
</evidence>
<keyword evidence="8" id="KW-0539">Nucleus</keyword>
<evidence type="ECO:0000256" key="8">
    <source>
        <dbReference type="ARBA" id="ARBA00023242"/>
    </source>
</evidence>
<evidence type="ECO:0000313" key="12">
    <source>
        <dbReference type="Proteomes" id="UP000326396"/>
    </source>
</evidence>
<evidence type="ECO:0000256" key="2">
    <source>
        <dbReference type="ARBA" id="ARBA00004496"/>
    </source>
</evidence>
<evidence type="ECO:0000256" key="1">
    <source>
        <dbReference type="ARBA" id="ARBA00004123"/>
    </source>
</evidence>
<dbReference type="InterPro" id="IPR019956">
    <property type="entry name" value="Ubiquitin_dom"/>
</dbReference>
<dbReference type="Pfam" id="PF00240">
    <property type="entry name" value="ubiquitin"/>
    <property type="match status" value="5"/>
</dbReference>
<name>A0A5N6P4G0_9ASTR</name>
<proteinExistence type="inferred from homology"/>
<dbReference type="Proteomes" id="UP000326396">
    <property type="component" value="Linkage Group LG15"/>
</dbReference>
<dbReference type="GO" id="GO:0003729">
    <property type="term" value="F:mRNA binding"/>
    <property type="evidence" value="ECO:0007669"/>
    <property type="project" value="UniProtKB-ARBA"/>
</dbReference>
<evidence type="ECO:0000256" key="9">
    <source>
        <dbReference type="SAM" id="MobiDB-lite"/>
    </source>
</evidence>
<dbReference type="InterPro" id="IPR000626">
    <property type="entry name" value="Ubiquitin-like_dom"/>
</dbReference>
<evidence type="ECO:0000256" key="4">
    <source>
        <dbReference type="ARBA" id="ARBA00022490"/>
    </source>
</evidence>
<dbReference type="InterPro" id="IPR050158">
    <property type="entry name" value="Ubiquitin_ubiquitin-like"/>
</dbReference>
<organism evidence="11 12">
    <name type="scientific">Mikania micrantha</name>
    <name type="common">bitter vine</name>
    <dbReference type="NCBI Taxonomy" id="192012"/>
    <lineage>
        <taxon>Eukaryota</taxon>
        <taxon>Viridiplantae</taxon>
        <taxon>Streptophyta</taxon>
        <taxon>Embryophyta</taxon>
        <taxon>Tracheophyta</taxon>
        <taxon>Spermatophyta</taxon>
        <taxon>Magnoliopsida</taxon>
        <taxon>eudicotyledons</taxon>
        <taxon>Gunneridae</taxon>
        <taxon>Pentapetalae</taxon>
        <taxon>asterids</taxon>
        <taxon>campanulids</taxon>
        <taxon>Asterales</taxon>
        <taxon>Asteraceae</taxon>
        <taxon>Asteroideae</taxon>
        <taxon>Heliantheae alliance</taxon>
        <taxon>Eupatorieae</taxon>
        <taxon>Mikania</taxon>
    </lineage>
</organism>
<feature type="domain" description="Ubiquitin-like" evidence="10">
    <location>
        <begin position="271"/>
        <end position="347"/>
    </location>
</feature>
<feature type="domain" description="Ubiquitin-like" evidence="10">
    <location>
        <begin position="348"/>
        <end position="417"/>
    </location>
</feature>
<dbReference type="SMART" id="SM00213">
    <property type="entry name" value="UBQ"/>
    <property type="match status" value="5"/>
</dbReference>
<evidence type="ECO:0000256" key="3">
    <source>
        <dbReference type="ARBA" id="ARBA00008430"/>
    </source>
</evidence>
<feature type="region of interest" description="Disordered" evidence="9">
    <location>
        <begin position="65"/>
        <end position="88"/>
    </location>
</feature>
<accession>A0A5N6P4G0</accession>
<dbReference type="OrthoDB" id="1494633at2759"/>
<comment type="similarity">
    <text evidence="3">Belongs to the ubiquitin family.</text>
</comment>
<dbReference type="CDD" id="cd17039">
    <property type="entry name" value="Ubl_ubiquitin_like"/>
    <property type="match status" value="1"/>
</dbReference>
<feature type="domain" description="Ubiquitin-like" evidence="10">
    <location>
        <begin position="200"/>
        <end position="260"/>
    </location>
</feature>
<comment type="subcellular location">
    <subcellularLocation>
        <location evidence="2">Cytoplasm</location>
    </subcellularLocation>
    <subcellularLocation>
        <location evidence="1">Nucleus</location>
    </subcellularLocation>
</comment>
<keyword evidence="12" id="KW-1185">Reference proteome</keyword>
<feature type="domain" description="Ubiquitin-like" evidence="10">
    <location>
        <begin position="118"/>
        <end position="180"/>
    </location>
</feature>
<evidence type="ECO:0000259" key="10">
    <source>
        <dbReference type="PROSITE" id="PS50053"/>
    </source>
</evidence>
<dbReference type="InterPro" id="IPR029071">
    <property type="entry name" value="Ubiquitin-like_domsf"/>
</dbReference>
<sequence>MVKSTTRSMVRTTGYQPIEGSHHYYRCLMVRTTVTRTEAEAIDWDEGQESKQNPRICSLFEEKMAAKGNRRAPRKPNGAGGARSGNRKSKSVSFLDVFNDNFQVQENESRDAEVFNNGEIKIEAPTGKIISLMVKGSDTIGSIKLKIQTAEGIPFDQQELIFNGLVLEDIKILADLPINDSVLKLVCKSSTLKNGKINIVETATGNIIPLKFKRSDTIGSIKLNIQKKEGIPFDQQELILNGMVLEDSMTLSNLLVKDSTLKLVVKSSVYINISIKNLEGSIICFCDVKPTDTIASLKENIKIMEGISVDEQVLIFNKMVLGDSDTLFDFHINSKTTITLIRKSRGFMKIFIKPLTGETITQEVKPSYTIDSIKAKIQDKMHIPCDEQELIFNEMVLHKTNTLADYNIKKESTLTLMRISSGFMQIFIKTLSGMTFTLNVKPLDTIDNIKAKIHDYVHIHKVNFPCDEHELIFDEMVLHNNDTLADYNIKRESTLTLVPISRGVMQIFIQIGTGKTINLEL</sequence>
<dbReference type="EMBL" id="SZYD01000007">
    <property type="protein sequence ID" value="KAD5803226.1"/>
    <property type="molecule type" value="Genomic_DNA"/>
</dbReference>
<protein>
    <recommendedName>
        <fullName evidence="10">Ubiquitin-like domain-containing protein</fullName>
    </recommendedName>
</protein>
<dbReference type="GO" id="GO:0005737">
    <property type="term" value="C:cytoplasm"/>
    <property type="evidence" value="ECO:0007669"/>
    <property type="project" value="UniProtKB-SubCell"/>
</dbReference>
<feature type="domain" description="Ubiquitin-like" evidence="10">
    <location>
        <begin position="424"/>
        <end position="498"/>
    </location>
</feature>
<keyword evidence="7" id="KW-0832">Ubl conjugation</keyword>
<dbReference type="GO" id="GO:0005634">
    <property type="term" value="C:nucleus"/>
    <property type="evidence" value="ECO:0007669"/>
    <property type="project" value="UniProtKB-SubCell"/>
</dbReference>
<reference evidence="11 12" key="1">
    <citation type="submission" date="2019-05" db="EMBL/GenBank/DDBJ databases">
        <title>Mikania micrantha, genome provides insights into the molecular mechanism of rapid growth.</title>
        <authorList>
            <person name="Liu B."/>
        </authorList>
    </citation>
    <scope>NUCLEOTIDE SEQUENCE [LARGE SCALE GENOMIC DNA]</scope>
    <source>
        <strain evidence="11">NLD-2019</strain>
        <tissue evidence="11">Leaf</tissue>
    </source>
</reference>
<dbReference type="PANTHER" id="PTHR10666">
    <property type="entry name" value="UBIQUITIN"/>
    <property type="match status" value="1"/>
</dbReference>